<evidence type="ECO:0008006" key="3">
    <source>
        <dbReference type="Google" id="ProtNLM"/>
    </source>
</evidence>
<accession>A0ABS6N134</accession>
<organism evidence="1 2">
    <name type="scientific">Geopseudomonas aromaticivorans</name>
    <dbReference type="NCBI Taxonomy" id="2849492"/>
    <lineage>
        <taxon>Bacteria</taxon>
        <taxon>Pseudomonadati</taxon>
        <taxon>Pseudomonadota</taxon>
        <taxon>Gammaproteobacteria</taxon>
        <taxon>Pseudomonadales</taxon>
        <taxon>Pseudomonadaceae</taxon>
        <taxon>Geopseudomonas</taxon>
    </lineage>
</organism>
<name>A0ABS6N134_9GAMM</name>
<proteinExistence type="predicted"/>
<dbReference type="RefSeq" id="WP_217682763.1">
    <property type="nucleotide sequence ID" value="NZ_JAHRGL010000057.1"/>
</dbReference>
<protein>
    <recommendedName>
        <fullName evidence="3">Chitinase</fullName>
    </recommendedName>
</protein>
<evidence type="ECO:0000313" key="1">
    <source>
        <dbReference type="EMBL" id="MBV2134321.1"/>
    </source>
</evidence>
<comment type="caution">
    <text evidence="1">The sequence shown here is derived from an EMBL/GenBank/DDBJ whole genome shotgun (WGS) entry which is preliminary data.</text>
</comment>
<gene>
    <name evidence="1" type="ORF">KRX52_16195</name>
</gene>
<reference evidence="1 2" key="1">
    <citation type="submission" date="2021-06" db="EMBL/GenBank/DDBJ databases">
        <title>Differences between aerobic and microaerobic xylene degrading microbial communities.</title>
        <authorList>
            <person name="Banerjee S."/>
            <person name="Tancsics A."/>
        </authorList>
    </citation>
    <scope>NUCLEOTIDE SEQUENCE [LARGE SCALE GENOMIC DNA]</scope>
    <source>
        <strain evidence="1 2">MAP12</strain>
    </source>
</reference>
<evidence type="ECO:0000313" key="2">
    <source>
        <dbReference type="Proteomes" id="UP000813068"/>
    </source>
</evidence>
<keyword evidence="2" id="KW-1185">Reference proteome</keyword>
<sequence length="916" mass="102233">MEEKQKKVERWSYPFKAKGSGAAASSEVTDPQIYYEALAKAESGYYPVASNGLWHGGVHFDQNTASILDQSSVRCIADGVVIAYRIDEFYKKLTYTGSCTSREVTYSTGFVLVKHRMELPPAPAATTPPAGTPPAAEPELTFYSLYMHLMDWENYEKAGAPIPPTFMCPTQYAVSEEGSTNDFSGLFVRGGAPGTPEHANKVAIIPKGCKVRVGEISSVDERWRKLVSILEGKASPALAPEIEHWVFPGEMSPTTDGDVFLIGEEANDVNASLLPGKGLTVRKEAKRDSAAMAVLPVGAKVQLEDGTGKYRKIKSITASTLSAPLSANCAPNIAGYIHFDSLKAASPETPPLRTVQVLPTPVPIQAGALIGHLGKYQAASQSEAHDLLHLEVFSCDDVETLVAQSRARAQQLKPEQKTLLKIPSETKVITKESASQANPPHPSDPGHPTAYDMILPLAVLNALPADKKITLTTTVNGATTTEQWWKLDNLPGKDGNPISGWVKEGEIMTPRLHAWDWEGFDFIKETSTPSEQYVCKLSADGVLDEGEMTNYLAQINNADGGPINERLYKIIDKNNDYKLTTNEIKEALKKPWHAQSISRLIVQYESEWHADPELSKWKALDCHMTKEGEKDWNTEKQRINELLWWSDLRSILTTKNIYHLHPTALIECFNNTGFRFTLDIMKQLYQDLPTARLPELKEIANEINNHIYFYKLDTPLRRAHFFAQILQETGQRLRTEEDLTYRVSGLTAKFKYFRDNPDKAEEHGFVILHGAIKGNGQPMNQTDFEAIANGAYGGRRELGNGNYASGDGWKYRGRGLKQLTGRANYTSFDSWHRENLSQWPGDENNFIENPDLLKTIKYAVRSAANFWITNNLHQRADTGSTPEAVDLITDIVNMNTDSRQERKNHFQTIWRKGIME</sequence>
<dbReference type="Proteomes" id="UP000813068">
    <property type="component" value="Unassembled WGS sequence"/>
</dbReference>
<dbReference type="EMBL" id="JAHRGL010000057">
    <property type="protein sequence ID" value="MBV2134321.1"/>
    <property type="molecule type" value="Genomic_DNA"/>
</dbReference>